<dbReference type="Proteomes" id="UP001152795">
    <property type="component" value="Unassembled WGS sequence"/>
</dbReference>
<dbReference type="SUPFAM" id="SSF56672">
    <property type="entry name" value="DNA/RNA polymerases"/>
    <property type="match status" value="1"/>
</dbReference>
<dbReference type="EMBL" id="CACRXK020006996">
    <property type="protein sequence ID" value="CAB4011006.1"/>
    <property type="molecule type" value="Genomic_DNA"/>
</dbReference>
<sequence length="518" mass="59359">QSYSTDHQNRDYLKELKKSLRRASDSHFDQILLCGDLNLPNIDWSNGTAISGDSLHNVFAKMLKDNFMWQMVDFPTRGNNILYLICTTIPDKVTNIIGFDGILSTDHKLISFDLNLWISRKPKIKRVVYNFKKGDWDGLNETLCHIPWDMCFVPNDIDSSCSNWCDLFTLAIDAHIPKCLIKNVHNHPWIDTDLLSLLRQKNIMRKKANKTGSVNDTIKFQNLRKSIKQLIRKKKKEHACKLKESIVENPKRFWSFVKSSTRDSASPHFLRDGQVFIIDRAAKANKLNCFFHSVFSPKENFIQQLNTESTSSTFTQLTEIQLTISEVVKILKGLDPNKACGPDNIPGMLLVKTANAIAPSLCRLFNQSLSEGYVPLSWKSANITPVHKKDDPTLAMNYRPISLLCIISKVLERRIFNHCFPFFKSHIHNLQHGFIQGRSTVTQLLTVYHDMLDTLASGQEVDVIHLDFSKAFDKVSHNLLLNKLNGHGIGGPLLQWFDSYLSHRCQRVMLEGEFSDWL</sequence>
<comment type="caution">
    <text evidence="2">The sequence shown here is derived from an EMBL/GenBank/DDBJ whole genome shotgun (WGS) entry which is preliminary data.</text>
</comment>
<accession>A0A6S7HZW1</accession>
<proteinExistence type="predicted"/>
<dbReference type="InterPro" id="IPR000477">
    <property type="entry name" value="RT_dom"/>
</dbReference>
<keyword evidence="3" id="KW-1185">Reference proteome</keyword>
<feature type="domain" description="Reverse transcriptase" evidence="1">
    <location>
        <begin position="387"/>
        <end position="504"/>
    </location>
</feature>
<protein>
    <recommendedName>
        <fullName evidence="1">Reverse transcriptase domain-containing protein</fullName>
    </recommendedName>
</protein>
<dbReference type="PANTHER" id="PTHR33395">
    <property type="entry name" value="TRANSCRIPTASE, PUTATIVE-RELATED-RELATED"/>
    <property type="match status" value="1"/>
</dbReference>
<evidence type="ECO:0000259" key="1">
    <source>
        <dbReference type="Pfam" id="PF00078"/>
    </source>
</evidence>
<reference evidence="2" key="1">
    <citation type="submission" date="2020-04" db="EMBL/GenBank/DDBJ databases">
        <authorList>
            <person name="Alioto T."/>
            <person name="Alioto T."/>
            <person name="Gomez Garrido J."/>
        </authorList>
    </citation>
    <scope>NUCLEOTIDE SEQUENCE</scope>
    <source>
        <strain evidence="2">A484AB</strain>
    </source>
</reference>
<organism evidence="2 3">
    <name type="scientific">Paramuricea clavata</name>
    <name type="common">Red gorgonian</name>
    <name type="synonym">Violescent sea-whip</name>
    <dbReference type="NCBI Taxonomy" id="317549"/>
    <lineage>
        <taxon>Eukaryota</taxon>
        <taxon>Metazoa</taxon>
        <taxon>Cnidaria</taxon>
        <taxon>Anthozoa</taxon>
        <taxon>Octocorallia</taxon>
        <taxon>Malacalcyonacea</taxon>
        <taxon>Plexauridae</taxon>
        <taxon>Paramuricea</taxon>
    </lineage>
</organism>
<dbReference type="PANTHER" id="PTHR33395:SF22">
    <property type="entry name" value="REVERSE TRANSCRIPTASE DOMAIN-CONTAINING PROTEIN"/>
    <property type="match status" value="1"/>
</dbReference>
<dbReference type="AlphaFoldDB" id="A0A6S7HZW1"/>
<dbReference type="Pfam" id="PF00078">
    <property type="entry name" value="RVT_1"/>
    <property type="match status" value="1"/>
</dbReference>
<evidence type="ECO:0000313" key="2">
    <source>
        <dbReference type="EMBL" id="CAB4011006.1"/>
    </source>
</evidence>
<gene>
    <name evidence="2" type="ORF">PACLA_8A020880</name>
</gene>
<dbReference type="OrthoDB" id="5985347at2759"/>
<dbReference type="CDD" id="cd01650">
    <property type="entry name" value="RT_nLTR_like"/>
    <property type="match status" value="1"/>
</dbReference>
<feature type="non-terminal residue" evidence="2">
    <location>
        <position position="1"/>
    </location>
</feature>
<evidence type="ECO:0000313" key="3">
    <source>
        <dbReference type="Proteomes" id="UP001152795"/>
    </source>
</evidence>
<dbReference type="InterPro" id="IPR043502">
    <property type="entry name" value="DNA/RNA_pol_sf"/>
</dbReference>
<feature type="non-terminal residue" evidence="2">
    <location>
        <position position="518"/>
    </location>
</feature>
<name>A0A6S7HZW1_PARCT</name>